<evidence type="ECO:0000256" key="1">
    <source>
        <dbReference type="SAM" id="Phobius"/>
    </source>
</evidence>
<feature type="transmembrane region" description="Helical" evidence="1">
    <location>
        <begin position="42"/>
        <end position="62"/>
    </location>
</feature>
<reference evidence="2 3" key="1">
    <citation type="submission" date="2016-12" db="EMBL/GenBank/DDBJ databases">
        <title>Diversity of luminous bacteria.</title>
        <authorList>
            <person name="Yoshizawa S."/>
            <person name="Kogure K."/>
        </authorList>
    </citation>
    <scope>NUCLEOTIDE SEQUENCE [LARGE SCALE GENOMIC DNA]</scope>
    <source>
        <strain evidence="2 3">LC1-200</strain>
    </source>
</reference>
<keyword evidence="1" id="KW-0472">Membrane</keyword>
<sequence length="70" mass="8229">MKKERIINLIKYNLIILISIPLMYGANKLFSKYNYFNLIEHYSAGEIMIIPNTIIIGLMHLLGKKYIDRV</sequence>
<keyword evidence="1" id="KW-1133">Transmembrane helix</keyword>
<name>A0A2S7VJB5_PHOAN</name>
<keyword evidence="1" id="KW-0812">Transmembrane</keyword>
<gene>
    <name evidence="2" type="ORF">BTO08_18505</name>
</gene>
<dbReference type="Proteomes" id="UP000238730">
    <property type="component" value="Unassembled WGS sequence"/>
</dbReference>
<dbReference type="AlphaFoldDB" id="A0A2S7VJB5"/>
<evidence type="ECO:0000313" key="2">
    <source>
        <dbReference type="EMBL" id="PQJ62234.1"/>
    </source>
</evidence>
<proteinExistence type="predicted"/>
<protein>
    <submittedName>
        <fullName evidence="2">Uncharacterized protein</fullName>
    </submittedName>
</protein>
<dbReference type="EMBL" id="MSCJ01000003">
    <property type="protein sequence ID" value="PQJ62234.1"/>
    <property type="molecule type" value="Genomic_DNA"/>
</dbReference>
<evidence type="ECO:0000313" key="3">
    <source>
        <dbReference type="Proteomes" id="UP000238730"/>
    </source>
</evidence>
<feature type="transmembrane region" description="Helical" evidence="1">
    <location>
        <begin position="12"/>
        <end position="30"/>
    </location>
</feature>
<comment type="caution">
    <text evidence="2">The sequence shown here is derived from an EMBL/GenBank/DDBJ whole genome shotgun (WGS) entry which is preliminary data.</text>
</comment>
<organism evidence="2 3">
    <name type="scientific">Photobacterium angustum</name>
    <dbReference type="NCBI Taxonomy" id="661"/>
    <lineage>
        <taxon>Bacteria</taxon>
        <taxon>Pseudomonadati</taxon>
        <taxon>Pseudomonadota</taxon>
        <taxon>Gammaproteobacteria</taxon>
        <taxon>Vibrionales</taxon>
        <taxon>Vibrionaceae</taxon>
        <taxon>Photobacterium</taxon>
    </lineage>
</organism>
<accession>A0A2S7VJB5</accession>